<dbReference type="EC" id="3.-.-.-" evidence="1"/>
<dbReference type="SUPFAM" id="SSF56784">
    <property type="entry name" value="HAD-like"/>
    <property type="match status" value="1"/>
</dbReference>
<dbReference type="Proteomes" id="UP001595772">
    <property type="component" value="Unassembled WGS sequence"/>
</dbReference>
<dbReference type="PANTHER" id="PTHR10000:SF25">
    <property type="entry name" value="PHOSPHATASE YKRA-RELATED"/>
    <property type="match status" value="1"/>
</dbReference>
<dbReference type="EC" id="3.1.3.-" evidence="1"/>
<evidence type="ECO:0000313" key="1">
    <source>
        <dbReference type="EMBL" id="MFC4023950.1"/>
    </source>
</evidence>
<evidence type="ECO:0000313" key="2">
    <source>
        <dbReference type="Proteomes" id="UP001595772"/>
    </source>
</evidence>
<dbReference type="PROSITE" id="PS01229">
    <property type="entry name" value="COF_2"/>
    <property type="match status" value="1"/>
</dbReference>
<sequence>MTFKILFLDIDGTILMPNHTYTESTKTAIQQAKANGVEVFIATGRPLIEVKDLAKELNVDSFIGYNGAYAIYQEETIINEPIDEKQVRQFLDIAKENDNELVLYTKDRNYYTSLDHPFVEQFNDIFQLKQNSLFTYEVVDQIIGVTAMNLQPAEVSLYEVEENIRMSQVNIEGATMAYDIIRKNVNKGEAITKILKRLNIPKEQAIAFGDGLNDKEMLQAVGEGFAMENAHPDLFDFAKHRTTSVSDSGIFNGLKKIGLVK</sequence>
<reference evidence="2" key="1">
    <citation type="journal article" date="2019" name="Int. J. Syst. Evol. Microbiol.">
        <title>The Global Catalogue of Microorganisms (GCM) 10K type strain sequencing project: providing services to taxonomists for standard genome sequencing and annotation.</title>
        <authorList>
            <consortium name="The Broad Institute Genomics Platform"/>
            <consortium name="The Broad Institute Genome Sequencing Center for Infectious Disease"/>
            <person name="Wu L."/>
            <person name="Ma J."/>
        </authorList>
    </citation>
    <scope>NUCLEOTIDE SEQUENCE [LARGE SCALE GENOMIC DNA]</scope>
    <source>
        <strain evidence="2">IBRC-M 10703</strain>
    </source>
</reference>
<dbReference type="SFLD" id="SFLDG01140">
    <property type="entry name" value="C2.B:_Phosphomannomutase_and_P"/>
    <property type="match status" value="1"/>
</dbReference>
<dbReference type="SFLD" id="SFLDG01144">
    <property type="entry name" value="C2.B.4:_PGP_Like"/>
    <property type="match status" value="1"/>
</dbReference>
<dbReference type="InterPro" id="IPR023214">
    <property type="entry name" value="HAD_sf"/>
</dbReference>
<dbReference type="InterPro" id="IPR006379">
    <property type="entry name" value="HAD-SF_hydro_IIB"/>
</dbReference>
<dbReference type="EMBL" id="JBHSAO010000006">
    <property type="protein sequence ID" value="MFC4023950.1"/>
    <property type="molecule type" value="Genomic_DNA"/>
</dbReference>
<dbReference type="PANTHER" id="PTHR10000">
    <property type="entry name" value="PHOSPHOSERINE PHOSPHATASE"/>
    <property type="match status" value="1"/>
</dbReference>
<dbReference type="GO" id="GO:0016787">
    <property type="term" value="F:hydrolase activity"/>
    <property type="evidence" value="ECO:0007669"/>
    <property type="project" value="UniProtKB-KW"/>
</dbReference>
<dbReference type="Gene3D" id="3.40.50.1000">
    <property type="entry name" value="HAD superfamily/HAD-like"/>
    <property type="match status" value="1"/>
</dbReference>
<proteinExistence type="predicted"/>
<dbReference type="Pfam" id="PF08282">
    <property type="entry name" value="Hydrolase_3"/>
    <property type="match status" value="1"/>
</dbReference>
<accession>A0ABV8GZG1</accession>
<gene>
    <name evidence="1" type="ORF">ACFOUV_09100</name>
</gene>
<organism evidence="1 2">
    <name type="scientific">Oceanobacillus longus</name>
    <dbReference type="NCBI Taxonomy" id="930120"/>
    <lineage>
        <taxon>Bacteria</taxon>
        <taxon>Bacillati</taxon>
        <taxon>Bacillota</taxon>
        <taxon>Bacilli</taxon>
        <taxon>Bacillales</taxon>
        <taxon>Bacillaceae</taxon>
        <taxon>Oceanobacillus</taxon>
    </lineage>
</organism>
<dbReference type="PROSITE" id="PS01228">
    <property type="entry name" value="COF_1"/>
    <property type="match status" value="1"/>
</dbReference>
<dbReference type="SFLD" id="SFLDS00003">
    <property type="entry name" value="Haloacid_Dehalogenase"/>
    <property type="match status" value="1"/>
</dbReference>
<dbReference type="Gene3D" id="3.30.1240.10">
    <property type="match status" value="1"/>
</dbReference>
<protein>
    <submittedName>
        <fullName evidence="1">HAD family hydrolase</fullName>
        <ecNumber evidence="1">3.-.-.-</ecNumber>
        <ecNumber evidence="1">3.1.3.-</ecNumber>
    </submittedName>
</protein>
<dbReference type="RefSeq" id="WP_379496446.1">
    <property type="nucleotide sequence ID" value="NZ_JBHSAO010000006.1"/>
</dbReference>
<keyword evidence="1" id="KW-0378">Hydrolase</keyword>
<name>A0ABV8GZG1_9BACI</name>
<comment type="caution">
    <text evidence="1">The sequence shown here is derived from an EMBL/GenBank/DDBJ whole genome shotgun (WGS) entry which is preliminary data.</text>
</comment>
<dbReference type="InterPro" id="IPR036412">
    <property type="entry name" value="HAD-like_sf"/>
</dbReference>
<dbReference type="InterPro" id="IPR000150">
    <property type="entry name" value="Cof"/>
</dbReference>
<keyword evidence="2" id="KW-1185">Reference proteome</keyword>
<dbReference type="NCBIfam" id="TIGR00099">
    <property type="entry name" value="Cof-subfamily"/>
    <property type="match status" value="1"/>
</dbReference>
<dbReference type="NCBIfam" id="TIGR01484">
    <property type="entry name" value="HAD-SF-IIB"/>
    <property type="match status" value="1"/>
</dbReference>